<dbReference type="SUPFAM" id="SSF52540">
    <property type="entry name" value="P-loop containing nucleoside triphosphate hydrolases"/>
    <property type="match status" value="1"/>
</dbReference>
<feature type="binding site" evidence="6">
    <location>
        <position position="21"/>
    </location>
    <ligand>
        <name>(6S)-5-formyl-5,6,7,8-tetrahydrofolate</name>
        <dbReference type="ChEBI" id="CHEBI:57457"/>
    </ligand>
</feature>
<dbReference type="NCBIfam" id="NF003661">
    <property type="entry name" value="PRK05291.1-3"/>
    <property type="match status" value="1"/>
</dbReference>
<dbReference type="EC" id="3.6.-.-" evidence="6"/>
<dbReference type="CDD" id="cd04164">
    <property type="entry name" value="trmE"/>
    <property type="match status" value="1"/>
</dbReference>
<protein>
    <recommendedName>
        <fullName evidence="6">tRNA modification GTPase MnmE</fullName>
        <ecNumber evidence="6">3.6.-.-</ecNumber>
    </recommendedName>
</protein>
<feature type="binding site" evidence="6">
    <location>
        <position position="117"/>
    </location>
    <ligand>
        <name>(6S)-5-formyl-5,6,7,8-tetrahydrofolate</name>
        <dbReference type="ChEBI" id="CHEBI:57457"/>
    </ligand>
</feature>
<dbReference type="InterPro" id="IPR031168">
    <property type="entry name" value="G_TrmE"/>
</dbReference>
<dbReference type="Pfam" id="PF10396">
    <property type="entry name" value="TrmE_N"/>
    <property type="match status" value="1"/>
</dbReference>
<dbReference type="GO" id="GO:0046872">
    <property type="term" value="F:metal ion binding"/>
    <property type="evidence" value="ECO:0007669"/>
    <property type="project" value="UniProtKB-KW"/>
</dbReference>
<keyword evidence="6" id="KW-0479">Metal-binding</keyword>
<dbReference type="InterPro" id="IPR027266">
    <property type="entry name" value="TrmE/GcvT-like"/>
</dbReference>
<dbReference type="SUPFAM" id="SSF116878">
    <property type="entry name" value="TrmE connector domain"/>
    <property type="match status" value="1"/>
</dbReference>
<dbReference type="AlphaFoldDB" id="A0A7Y3W4Q9"/>
<gene>
    <name evidence="6 10" type="primary">mnmE</name>
    <name evidence="6" type="synonym">trmE</name>
    <name evidence="10" type="ORF">HK107_05270</name>
</gene>
<proteinExistence type="inferred from homology"/>
<feature type="binding site" evidence="6">
    <location>
        <position position="78"/>
    </location>
    <ligand>
        <name>(6S)-5-formyl-5,6,7,8-tetrahydrofolate</name>
        <dbReference type="ChEBI" id="CHEBI:57457"/>
    </ligand>
</feature>
<evidence type="ECO:0000256" key="3">
    <source>
        <dbReference type="ARBA" id="ARBA00022741"/>
    </source>
</evidence>
<comment type="caution">
    <text evidence="6">Lacks conserved residue(s) required for the propagation of feature annotation.</text>
</comment>
<organism evidence="10 11">
    <name type="scientific">Parvularcula mediterranea</name>
    <dbReference type="NCBI Taxonomy" id="2732508"/>
    <lineage>
        <taxon>Bacteria</taxon>
        <taxon>Pseudomonadati</taxon>
        <taxon>Pseudomonadota</taxon>
        <taxon>Alphaproteobacteria</taxon>
        <taxon>Parvularculales</taxon>
        <taxon>Parvularculaceae</taxon>
        <taxon>Parvularcula</taxon>
    </lineage>
</organism>
<dbReference type="InterPro" id="IPR027368">
    <property type="entry name" value="MnmE_dom2"/>
</dbReference>
<dbReference type="Gene3D" id="3.30.1360.120">
    <property type="entry name" value="Probable tRNA modification gtpase trme, domain 1"/>
    <property type="match status" value="1"/>
</dbReference>
<comment type="subunit">
    <text evidence="6">Homodimer. Heterotetramer of two MnmE and two MnmG subunits.</text>
</comment>
<dbReference type="EMBL" id="JABFCX010000002">
    <property type="protein sequence ID" value="NNU15728.1"/>
    <property type="molecule type" value="Genomic_DNA"/>
</dbReference>
<evidence type="ECO:0000259" key="7">
    <source>
        <dbReference type="Pfam" id="PF01926"/>
    </source>
</evidence>
<keyword evidence="2 6" id="KW-0819">tRNA processing</keyword>
<dbReference type="SUPFAM" id="SSF103025">
    <property type="entry name" value="Folate-binding domain"/>
    <property type="match status" value="1"/>
</dbReference>
<dbReference type="HAMAP" id="MF_00379">
    <property type="entry name" value="GTPase_MnmE"/>
    <property type="match status" value="1"/>
</dbReference>
<feature type="binding site" evidence="6">
    <location>
        <begin position="224"/>
        <end position="229"/>
    </location>
    <ligand>
        <name>GTP</name>
        <dbReference type="ChEBI" id="CHEBI:37565"/>
    </ligand>
</feature>
<feature type="binding site" evidence="6">
    <location>
        <position position="430"/>
    </location>
    <ligand>
        <name>(6S)-5-formyl-5,6,7,8-tetrahydrofolate</name>
        <dbReference type="ChEBI" id="CHEBI:57457"/>
    </ligand>
</feature>
<dbReference type="GO" id="GO:0003924">
    <property type="term" value="F:GTPase activity"/>
    <property type="evidence" value="ECO:0007669"/>
    <property type="project" value="UniProtKB-UniRule"/>
</dbReference>
<comment type="subcellular location">
    <subcellularLocation>
        <location evidence="6">Cytoplasm</location>
    </subcellularLocation>
</comment>
<dbReference type="InterPro" id="IPR004520">
    <property type="entry name" value="GTPase_MnmE"/>
</dbReference>
<keyword evidence="6" id="KW-0460">Magnesium</keyword>
<feature type="binding site" evidence="6">
    <location>
        <begin position="243"/>
        <end position="249"/>
    </location>
    <ligand>
        <name>GTP</name>
        <dbReference type="ChEBI" id="CHEBI:37565"/>
    </ligand>
</feature>
<feature type="domain" description="GTP-binding protein TrmE N-terminal" evidence="8">
    <location>
        <begin position="4"/>
        <end position="117"/>
    </location>
</feature>
<keyword evidence="11" id="KW-1185">Reference proteome</keyword>
<sequence length="430" mass="45266">MSATIFAKASGSGRSGVAVYRISGPEAGRVLSTLTGSTGKPRAARRVTVRDGDGAQVDDGLALWFPGPASFTGEDVAELQLHGSIAVERRLTEVLTGLGIEPAGPGAFSMRAFANGKMDLTQAEGLSDLLEAETELQLKQALAGHSGQLRALADEWRGLLISALAQLEAAVDFPDEEDVPAQIAERALPLVRDVRTALSDQLATAARARRVAEGVTIAILGPPNAGKSSLFNRLVADERAIVSPEEGTTRDVVSERVELHGHLVSFLDTAGVREDPSSSVEATGIGLAVRAAEQADLRLLCYPSGAGDLPGWLQSYRRDGDIIVRTKSDLSGELDGYSSLDDQSVERLSLQIRARLDDLAAPGLAASERQAGLIRAALVSLDGFEASIEAAPELGSETIRHAATRLEELTGRIAPDDVLGDIFSSFCIGK</sequence>
<accession>A0A7Y3W4Q9</accession>
<feature type="binding site" evidence="6">
    <location>
        <position position="249"/>
    </location>
    <ligand>
        <name>Mg(2+)</name>
        <dbReference type="ChEBI" id="CHEBI:18420"/>
    </ligand>
</feature>
<evidence type="ECO:0000313" key="11">
    <source>
        <dbReference type="Proteomes" id="UP000536835"/>
    </source>
</evidence>
<dbReference type="InterPro" id="IPR018948">
    <property type="entry name" value="GTP-bd_TrmE_N"/>
</dbReference>
<dbReference type="CDD" id="cd14858">
    <property type="entry name" value="TrmE_N"/>
    <property type="match status" value="1"/>
</dbReference>
<name>A0A7Y3W4Q9_9PROT</name>
<reference evidence="10 11" key="1">
    <citation type="submission" date="2020-05" db="EMBL/GenBank/DDBJ databases">
        <title>Parvularcula mediterraneae sp. nov., isolated from polypropylene straw from shallow seawater of the seashore of Laganas in Zakynthos island, Greece.</title>
        <authorList>
            <person name="Szabo I."/>
            <person name="Al-Omari J."/>
            <person name="Rado J."/>
            <person name="Szerdahelyi G.S."/>
        </authorList>
    </citation>
    <scope>NUCLEOTIDE SEQUENCE [LARGE SCALE GENOMIC DNA]</scope>
    <source>
        <strain evidence="10 11">ZS-1/3</strain>
    </source>
</reference>
<dbReference type="PANTHER" id="PTHR42714:SF2">
    <property type="entry name" value="TRNA MODIFICATION GTPASE GTPBP3, MITOCHONDRIAL"/>
    <property type="match status" value="1"/>
</dbReference>
<dbReference type="GO" id="GO:0002098">
    <property type="term" value="P:tRNA wobble uridine modification"/>
    <property type="evidence" value="ECO:0007669"/>
    <property type="project" value="TreeGrafter"/>
</dbReference>
<dbReference type="Proteomes" id="UP000536835">
    <property type="component" value="Unassembled WGS sequence"/>
</dbReference>
<evidence type="ECO:0000256" key="6">
    <source>
        <dbReference type="HAMAP-Rule" id="MF_00379"/>
    </source>
</evidence>
<dbReference type="Gene3D" id="1.20.120.430">
    <property type="entry name" value="tRNA modification GTPase MnmE domain 2"/>
    <property type="match status" value="1"/>
</dbReference>
<evidence type="ECO:0000259" key="9">
    <source>
        <dbReference type="Pfam" id="PF12631"/>
    </source>
</evidence>
<evidence type="ECO:0000256" key="4">
    <source>
        <dbReference type="ARBA" id="ARBA00022958"/>
    </source>
</evidence>
<feature type="binding site" evidence="6">
    <location>
        <begin position="268"/>
        <end position="271"/>
    </location>
    <ligand>
        <name>GTP</name>
        <dbReference type="ChEBI" id="CHEBI:37565"/>
    </ligand>
</feature>
<evidence type="ECO:0000256" key="5">
    <source>
        <dbReference type="ARBA" id="ARBA00023134"/>
    </source>
</evidence>
<dbReference type="PANTHER" id="PTHR42714">
    <property type="entry name" value="TRNA MODIFICATION GTPASE GTPBP3"/>
    <property type="match status" value="1"/>
</dbReference>
<dbReference type="GO" id="GO:0005525">
    <property type="term" value="F:GTP binding"/>
    <property type="evidence" value="ECO:0007669"/>
    <property type="project" value="UniProtKB-UniRule"/>
</dbReference>
<comment type="function">
    <text evidence="6">Exhibits a very high intrinsic GTPase hydrolysis rate. Involved in the addition of a carboxymethylaminomethyl (cmnm) group at the wobble position (U34) of certain tRNAs, forming tRNA-cmnm(5)s(2)U34.</text>
</comment>
<dbReference type="GO" id="GO:0005737">
    <property type="term" value="C:cytoplasm"/>
    <property type="evidence" value="ECO:0007669"/>
    <property type="project" value="UniProtKB-SubCell"/>
</dbReference>
<dbReference type="InterPro" id="IPR025867">
    <property type="entry name" value="MnmE_helical"/>
</dbReference>
<feature type="binding site" evidence="6">
    <location>
        <position position="228"/>
    </location>
    <ligand>
        <name>Mg(2+)</name>
        <dbReference type="ChEBI" id="CHEBI:18420"/>
    </ligand>
</feature>
<evidence type="ECO:0000256" key="2">
    <source>
        <dbReference type="ARBA" id="ARBA00022694"/>
    </source>
</evidence>
<dbReference type="InterPro" id="IPR006073">
    <property type="entry name" value="GTP-bd"/>
</dbReference>
<dbReference type="InterPro" id="IPR027417">
    <property type="entry name" value="P-loop_NTPase"/>
</dbReference>
<keyword evidence="4 6" id="KW-0630">Potassium</keyword>
<keyword evidence="3 6" id="KW-0547">Nucleotide-binding</keyword>
<dbReference type="RefSeq" id="WP_173197380.1">
    <property type="nucleotide sequence ID" value="NZ_JABFCX010000002.1"/>
</dbReference>
<dbReference type="Pfam" id="PF12631">
    <property type="entry name" value="MnmE_helical"/>
    <property type="match status" value="1"/>
</dbReference>
<dbReference type="GO" id="GO:0030488">
    <property type="term" value="P:tRNA methylation"/>
    <property type="evidence" value="ECO:0007669"/>
    <property type="project" value="TreeGrafter"/>
</dbReference>
<feature type="domain" description="G" evidence="7">
    <location>
        <begin position="216"/>
        <end position="302"/>
    </location>
</feature>
<keyword evidence="5 6" id="KW-0342">GTP-binding</keyword>
<comment type="similarity">
    <text evidence="1 6">Belongs to the TRAFAC class TrmE-Era-EngA-EngB-Septin-like GTPase superfamily. TrmE GTPase family.</text>
</comment>
<dbReference type="Pfam" id="PF01926">
    <property type="entry name" value="MMR_HSR1"/>
    <property type="match status" value="1"/>
</dbReference>
<dbReference type="NCBIfam" id="TIGR00231">
    <property type="entry name" value="small_GTP"/>
    <property type="match status" value="1"/>
</dbReference>
<dbReference type="Gene3D" id="3.40.50.300">
    <property type="entry name" value="P-loop containing nucleotide triphosphate hydrolases"/>
    <property type="match status" value="1"/>
</dbReference>
<evidence type="ECO:0000259" key="8">
    <source>
        <dbReference type="Pfam" id="PF10396"/>
    </source>
</evidence>
<keyword evidence="6" id="KW-0963">Cytoplasm</keyword>
<evidence type="ECO:0000313" key="10">
    <source>
        <dbReference type="EMBL" id="NNU15728.1"/>
    </source>
</evidence>
<keyword evidence="6" id="KW-0378">Hydrolase</keyword>
<comment type="cofactor">
    <cofactor evidence="6">
        <name>K(+)</name>
        <dbReference type="ChEBI" id="CHEBI:29103"/>
    </cofactor>
    <text evidence="6">Binds 1 potassium ion per subunit.</text>
</comment>
<feature type="domain" description="MnmE helical" evidence="9">
    <location>
        <begin position="120"/>
        <end position="427"/>
    </location>
</feature>
<comment type="caution">
    <text evidence="10">The sequence shown here is derived from an EMBL/GenBank/DDBJ whole genome shotgun (WGS) entry which is preliminary data.</text>
</comment>
<evidence type="ECO:0000256" key="1">
    <source>
        <dbReference type="ARBA" id="ARBA00011043"/>
    </source>
</evidence>
<dbReference type="InterPro" id="IPR005225">
    <property type="entry name" value="Small_GTP-bd"/>
</dbReference>